<accession>A0A6I8V7A3</accession>
<evidence type="ECO:0000256" key="7">
    <source>
        <dbReference type="ARBA" id="ARBA00023128"/>
    </source>
</evidence>
<evidence type="ECO:0000256" key="3">
    <source>
        <dbReference type="ARBA" id="ARBA00022448"/>
    </source>
</evidence>
<evidence type="ECO:0000256" key="9">
    <source>
        <dbReference type="RuleBase" id="RU362000"/>
    </source>
</evidence>
<dbReference type="GO" id="GO:0005743">
    <property type="term" value="C:mitochondrial inner membrane"/>
    <property type="evidence" value="ECO:0007669"/>
    <property type="project" value="TreeGrafter"/>
</dbReference>
<evidence type="ECO:0000313" key="11">
    <source>
        <dbReference type="RefSeq" id="XP_003736809.3"/>
    </source>
</evidence>
<keyword evidence="6 9" id="KW-1133">Transmembrane helix</keyword>
<keyword evidence="7 9" id="KW-0496">Mitochondrion</keyword>
<protein>
    <recommendedName>
        <fullName evidence="9">Sidoreflexin</fullName>
    </recommendedName>
</protein>
<evidence type="ECO:0000256" key="8">
    <source>
        <dbReference type="ARBA" id="ARBA00023136"/>
    </source>
</evidence>
<dbReference type="PANTHER" id="PTHR11153:SF8">
    <property type="entry name" value="SIDEROFLEXIN-1"/>
    <property type="match status" value="1"/>
</dbReference>
<evidence type="ECO:0000256" key="2">
    <source>
        <dbReference type="ARBA" id="ARBA00005974"/>
    </source>
</evidence>
<proteinExistence type="inferred from homology"/>
<evidence type="ECO:0000256" key="1">
    <source>
        <dbReference type="ARBA" id="ARBA00004225"/>
    </source>
</evidence>
<reference evidence="11" key="2">
    <citation type="submission" date="2025-08" db="UniProtKB">
        <authorList>
            <consortium name="RefSeq"/>
        </authorList>
    </citation>
    <scope>IDENTIFICATION</scope>
    <source>
        <strain evidence="11">MV-25-SWS-2005</strain>
        <tissue evidence="11">Whole body</tissue>
    </source>
</reference>
<sequence>MADPQNPIPNPTPVLERDQFAAFSKMTPLPRVDIDQPKYDQSTYVGRAKHFLLVTNPLNVLATNTKLEQARQIVLKYRAGKEVTECRTIEDVWKAKYLYDSAFHPETGDKQIIIGRMSAQMPMNMLITGGMMAFYKSTGAVVFWQWMNQTFNAIVNYTNRSGTSPLSNSQLLTSYCLATGGALATALSLNRAVKNMNPLVGRMVPLVAVAAANCINIPCMRMQEIRNGVVLLDEKNAEVGVSKKAACVGISAVIVSRICMALPGMTLTPMLMNLLERRGFLAKYPKSNAPIQTLFCGFVLIFATPLGCAFFKQRAAIKVASLEPEVRDNIEKKRPELDTVWYNKGL</sequence>
<dbReference type="InterPro" id="IPR004686">
    <property type="entry name" value="Mtc"/>
</dbReference>
<name>A0A6I8V7A3_DROPS</name>
<keyword evidence="3" id="KW-0813">Transport</keyword>
<feature type="transmembrane region" description="Helical" evidence="9">
    <location>
        <begin position="245"/>
        <end position="271"/>
    </location>
</feature>
<evidence type="ECO:0000313" key="10">
    <source>
        <dbReference type="Proteomes" id="UP000001819"/>
    </source>
</evidence>
<feature type="transmembrane region" description="Helical" evidence="9">
    <location>
        <begin position="172"/>
        <end position="193"/>
    </location>
</feature>
<dbReference type="GO" id="GO:0015075">
    <property type="term" value="F:monoatomic ion transmembrane transporter activity"/>
    <property type="evidence" value="ECO:0007669"/>
    <property type="project" value="InterPro"/>
</dbReference>
<dbReference type="GO" id="GO:0140300">
    <property type="term" value="P:serine import into mitochondrion"/>
    <property type="evidence" value="ECO:0007669"/>
    <property type="project" value="TreeGrafter"/>
</dbReference>
<dbReference type="FunCoup" id="A0A6I8V7A3">
    <property type="interactions" value="969"/>
</dbReference>
<keyword evidence="8 9" id="KW-0472">Membrane</keyword>
<reference evidence="10" key="1">
    <citation type="submission" date="2024-06" db="UniProtKB">
        <authorList>
            <consortium name="RefSeq"/>
        </authorList>
    </citation>
    <scope>NUCLEOTIDE SEQUENCE [LARGE SCALE GENOMIC DNA]</scope>
    <source>
        <strain evidence="10">MV2-25</strain>
    </source>
</reference>
<dbReference type="AlphaFoldDB" id="A0A6I8V7A3"/>
<feature type="transmembrane region" description="Helical" evidence="9">
    <location>
        <begin position="291"/>
        <end position="311"/>
    </location>
</feature>
<keyword evidence="10" id="KW-1185">Reference proteome</keyword>
<dbReference type="ExpressionAtlas" id="A0A6I8V7A3">
    <property type="expression patterns" value="baseline"/>
</dbReference>
<dbReference type="NCBIfam" id="TIGR00798">
    <property type="entry name" value="mtc"/>
    <property type="match status" value="1"/>
</dbReference>
<organism evidence="10 11">
    <name type="scientific">Drosophila pseudoobscura pseudoobscura</name>
    <name type="common">Fruit fly</name>
    <dbReference type="NCBI Taxonomy" id="46245"/>
    <lineage>
        <taxon>Eukaryota</taxon>
        <taxon>Metazoa</taxon>
        <taxon>Ecdysozoa</taxon>
        <taxon>Arthropoda</taxon>
        <taxon>Hexapoda</taxon>
        <taxon>Insecta</taxon>
        <taxon>Pterygota</taxon>
        <taxon>Neoptera</taxon>
        <taxon>Endopterygota</taxon>
        <taxon>Diptera</taxon>
        <taxon>Brachycera</taxon>
        <taxon>Muscomorpha</taxon>
        <taxon>Ephydroidea</taxon>
        <taxon>Drosophilidae</taxon>
        <taxon>Drosophila</taxon>
        <taxon>Sophophora</taxon>
    </lineage>
</organism>
<dbReference type="PANTHER" id="PTHR11153">
    <property type="entry name" value="SIDEROFLEXIN"/>
    <property type="match status" value="1"/>
</dbReference>
<dbReference type="Pfam" id="PF03820">
    <property type="entry name" value="SFXNs"/>
    <property type="match status" value="1"/>
</dbReference>
<evidence type="ECO:0000256" key="4">
    <source>
        <dbReference type="ARBA" id="ARBA00022692"/>
    </source>
</evidence>
<dbReference type="InParanoid" id="A0A6I8V7A3"/>
<evidence type="ECO:0000256" key="5">
    <source>
        <dbReference type="ARBA" id="ARBA00022970"/>
    </source>
</evidence>
<dbReference type="RefSeq" id="XP_003736809.3">
    <property type="nucleotide sequence ID" value="XM_003736761.3"/>
</dbReference>
<keyword evidence="4 9" id="KW-0812">Transmembrane</keyword>
<comment type="similarity">
    <text evidence="2 9">Belongs to the sideroflexin family.</text>
</comment>
<dbReference type="Proteomes" id="UP000001819">
    <property type="component" value="Chromosome 2"/>
</dbReference>
<comment type="subcellular location">
    <subcellularLocation>
        <location evidence="1 9">Mitochondrion membrane</location>
        <topology evidence="1 9">Multi-pass membrane protein</topology>
    </subcellularLocation>
</comment>
<keyword evidence="5" id="KW-0029">Amino-acid transport</keyword>
<feature type="transmembrane region" description="Helical" evidence="9">
    <location>
        <begin position="126"/>
        <end position="147"/>
    </location>
</feature>
<gene>
    <name evidence="11" type="primary">Sfxn1-3</name>
</gene>
<evidence type="ECO:0000256" key="6">
    <source>
        <dbReference type="ARBA" id="ARBA00022989"/>
    </source>
</evidence>